<keyword evidence="4" id="KW-1185">Reference proteome</keyword>
<dbReference type="KEGG" id="pabs:JIR001_08130"/>
<name>A0A8D5ZLW8_9BACL</name>
<organism evidence="3 4">
    <name type="scientific">Polycladomyces abyssicola</name>
    <dbReference type="NCBI Taxonomy" id="1125966"/>
    <lineage>
        <taxon>Bacteria</taxon>
        <taxon>Bacillati</taxon>
        <taxon>Bacillota</taxon>
        <taxon>Bacilli</taxon>
        <taxon>Bacillales</taxon>
        <taxon>Thermoactinomycetaceae</taxon>
        <taxon>Polycladomyces</taxon>
    </lineage>
</organism>
<reference evidence="3" key="1">
    <citation type="journal article" date="2013" name="Int. J. Syst. Evol. Microbiol.">
        <title>Polycladomyces abyssicola gen. nov., sp. nov., a thermophilic filamentous bacterium isolated from hemipelagic sediment.</title>
        <authorList>
            <person name="Tsubouchi T."/>
            <person name="Shimane Y."/>
            <person name="Mori K."/>
            <person name="Usui K."/>
            <person name="Hiraki T."/>
            <person name="Tame A."/>
            <person name="Uematsu K."/>
            <person name="Maruyama T."/>
            <person name="Hatada Y."/>
        </authorList>
    </citation>
    <scope>NUCLEOTIDE SEQUENCE</scope>
    <source>
        <strain evidence="3">JIR-001</strain>
    </source>
</reference>
<dbReference type="GO" id="GO:0016740">
    <property type="term" value="F:transferase activity"/>
    <property type="evidence" value="ECO:0007669"/>
    <property type="project" value="UniProtKB-KW"/>
</dbReference>
<dbReference type="AlphaFoldDB" id="A0A8D5ZLW8"/>
<evidence type="ECO:0000259" key="2">
    <source>
        <dbReference type="Pfam" id="PF13649"/>
    </source>
</evidence>
<keyword evidence="1" id="KW-0808">Transferase</keyword>
<sequence>MEKVIRYYQSFDEWGRLDREPLEFHINWHYIKRYLPPGGSILDNGAGPGKYSMALAQHGYRVTLTDITPRLVDIARNKAAELGLMDRFDGFFVADARDLKQWKEGQFDAALMMGPLYHLQAEEDRIAAVKELYRVTKKGGVVFVAFMSRVRHVLNSLLEPQQWKPNDEMDTIRQFMKTGIFDHHDEGRFTGAYYFSIDEIRPFMESHGFETLRLIGSTNLGAVLTPKQWEYWRNRGEKEFVKLLDLLIELATDPYLLGVSSHLLYIGRKKAALSG</sequence>
<evidence type="ECO:0000313" key="3">
    <source>
        <dbReference type="EMBL" id="BCU81030.1"/>
    </source>
</evidence>
<dbReference type="InterPro" id="IPR029063">
    <property type="entry name" value="SAM-dependent_MTases_sf"/>
</dbReference>
<dbReference type="Proteomes" id="UP000677436">
    <property type="component" value="Chromosome"/>
</dbReference>
<dbReference type="RefSeq" id="WP_212774315.1">
    <property type="nucleotide sequence ID" value="NZ_AP024601.1"/>
</dbReference>
<evidence type="ECO:0000313" key="4">
    <source>
        <dbReference type="Proteomes" id="UP000677436"/>
    </source>
</evidence>
<proteinExistence type="predicted"/>
<feature type="domain" description="Methyltransferase" evidence="2">
    <location>
        <begin position="41"/>
        <end position="140"/>
    </location>
</feature>
<dbReference type="CDD" id="cd02440">
    <property type="entry name" value="AdoMet_MTases"/>
    <property type="match status" value="1"/>
</dbReference>
<evidence type="ECO:0000256" key="1">
    <source>
        <dbReference type="ARBA" id="ARBA00022679"/>
    </source>
</evidence>
<dbReference type="EMBL" id="AP024601">
    <property type="protein sequence ID" value="BCU81030.1"/>
    <property type="molecule type" value="Genomic_DNA"/>
</dbReference>
<dbReference type="Gene3D" id="3.40.50.150">
    <property type="entry name" value="Vaccinia Virus protein VP39"/>
    <property type="match status" value="1"/>
</dbReference>
<dbReference type="InterPro" id="IPR041698">
    <property type="entry name" value="Methyltransf_25"/>
</dbReference>
<accession>A0A8D5ZLW8</accession>
<protein>
    <recommendedName>
        <fullName evidence="2">Methyltransferase domain-containing protein</fullName>
    </recommendedName>
</protein>
<gene>
    <name evidence="3" type="ORF">JIR001_08130</name>
</gene>
<reference evidence="3" key="2">
    <citation type="journal article" date="2021" name="Microbiol. Resour. Announc.">
        <title>Complete Genome Sequence of Polycladomyces abyssicola JIR-001T, Isolated from Hemipelagic Sediment in Deep Seawater.</title>
        <authorList>
            <person name="Tsubouchi T."/>
            <person name="Kaneko Y."/>
        </authorList>
    </citation>
    <scope>NUCLEOTIDE SEQUENCE</scope>
    <source>
        <strain evidence="3">JIR-001</strain>
    </source>
</reference>
<dbReference type="SUPFAM" id="SSF53335">
    <property type="entry name" value="S-adenosyl-L-methionine-dependent methyltransferases"/>
    <property type="match status" value="1"/>
</dbReference>
<dbReference type="PANTHER" id="PTHR43861">
    <property type="entry name" value="TRANS-ACONITATE 2-METHYLTRANSFERASE-RELATED"/>
    <property type="match status" value="1"/>
</dbReference>
<dbReference type="Pfam" id="PF13649">
    <property type="entry name" value="Methyltransf_25"/>
    <property type="match status" value="1"/>
</dbReference>